<evidence type="ECO:0000256" key="3">
    <source>
        <dbReference type="ARBA" id="ARBA00022741"/>
    </source>
</evidence>
<dbReference type="SMART" id="SM00382">
    <property type="entry name" value="AAA"/>
    <property type="match status" value="1"/>
</dbReference>
<evidence type="ECO:0000259" key="5">
    <source>
        <dbReference type="PROSITE" id="PS50893"/>
    </source>
</evidence>
<comment type="similarity">
    <text evidence="1">Belongs to the ABC transporter superfamily.</text>
</comment>
<evidence type="ECO:0000313" key="6">
    <source>
        <dbReference type="EMBL" id="AWB26947.1"/>
    </source>
</evidence>
<sequence>MAAIECDGVHKAYGSIRALDGLTLSIEAGELFGLLGPNGAGKTTTMSILTGQITPDDGTVRVLGTDPVTDPVGVRELVGILPERSSPPSFLTPREYFQFVGAVRAMSDDAVERATREWADRLDLGGHIDTLSTDLSRGQKQKVMIAAAFLHEPEVVFIDEPLANLDPIVQETVKAFLSEYRADGNTILLSTHDVSVAAERCTRVGIVHDGELVTTVRPDAIDERLIDVFTDHVGGERA</sequence>
<dbReference type="Proteomes" id="UP000244727">
    <property type="component" value="Chromosome"/>
</dbReference>
<dbReference type="KEGG" id="harc:HARCEL1_04090"/>
<dbReference type="Gene3D" id="3.40.50.300">
    <property type="entry name" value="P-loop containing nucleotide triphosphate hydrolases"/>
    <property type="match status" value="1"/>
</dbReference>
<dbReference type="EMBL" id="CP028858">
    <property type="protein sequence ID" value="AWB26947.1"/>
    <property type="molecule type" value="Genomic_DNA"/>
</dbReference>
<gene>
    <name evidence="6" type="ORF">HARCEL1_04090</name>
</gene>
<accession>A0A2R4WZJ3</accession>
<protein>
    <submittedName>
        <fullName evidence="6">ABC transporter ATP-binding protein</fullName>
    </submittedName>
</protein>
<keyword evidence="3" id="KW-0547">Nucleotide-binding</keyword>
<dbReference type="InterPro" id="IPR050763">
    <property type="entry name" value="ABC_transporter_ATP-binding"/>
</dbReference>
<dbReference type="PROSITE" id="PS50893">
    <property type="entry name" value="ABC_TRANSPORTER_2"/>
    <property type="match status" value="1"/>
</dbReference>
<dbReference type="GO" id="GO:0005524">
    <property type="term" value="F:ATP binding"/>
    <property type="evidence" value="ECO:0007669"/>
    <property type="project" value="UniProtKB-KW"/>
</dbReference>
<keyword evidence="4 6" id="KW-0067">ATP-binding</keyword>
<dbReference type="PANTHER" id="PTHR42711:SF5">
    <property type="entry name" value="ABC TRANSPORTER ATP-BINDING PROTEIN NATA"/>
    <property type="match status" value="1"/>
</dbReference>
<dbReference type="InterPro" id="IPR027417">
    <property type="entry name" value="P-loop_NTPase"/>
</dbReference>
<dbReference type="PANTHER" id="PTHR42711">
    <property type="entry name" value="ABC TRANSPORTER ATP-BINDING PROTEIN"/>
    <property type="match status" value="1"/>
</dbReference>
<dbReference type="RefSeq" id="WP_108381316.1">
    <property type="nucleotide sequence ID" value="NZ_CP028858.1"/>
</dbReference>
<dbReference type="AlphaFoldDB" id="A0A2R4WZJ3"/>
<dbReference type="Pfam" id="PF00005">
    <property type="entry name" value="ABC_tran"/>
    <property type="match status" value="1"/>
</dbReference>
<keyword evidence="7" id="KW-1185">Reference proteome</keyword>
<dbReference type="SUPFAM" id="SSF52540">
    <property type="entry name" value="P-loop containing nucleoside triphosphate hydrolases"/>
    <property type="match status" value="1"/>
</dbReference>
<proteinExistence type="inferred from homology"/>
<dbReference type="GeneID" id="36511659"/>
<organism evidence="6 7">
    <name type="scientific">Halococcoides cellulosivorans</name>
    <dbReference type="NCBI Taxonomy" id="1679096"/>
    <lineage>
        <taxon>Archaea</taxon>
        <taxon>Methanobacteriati</taxon>
        <taxon>Methanobacteriota</taxon>
        <taxon>Stenosarchaea group</taxon>
        <taxon>Halobacteria</taxon>
        <taxon>Halobacteriales</taxon>
        <taxon>Haloarculaceae</taxon>
        <taxon>Halococcoides</taxon>
    </lineage>
</organism>
<dbReference type="InterPro" id="IPR003439">
    <property type="entry name" value="ABC_transporter-like_ATP-bd"/>
</dbReference>
<dbReference type="InterPro" id="IPR003593">
    <property type="entry name" value="AAA+_ATPase"/>
</dbReference>
<keyword evidence="2" id="KW-0813">Transport</keyword>
<name>A0A2R4WZJ3_9EURY</name>
<evidence type="ECO:0000256" key="4">
    <source>
        <dbReference type="ARBA" id="ARBA00022840"/>
    </source>
</evidence>
<dbReference type="CDD" id="cd03230">
    <property type="entry name" value="ABC_DR_subfamily_A"/>
    <property type="match status" value="1"/>
</dbReference>
<reference evidence="6 7" key="1">
    <citation type="submission" date="2018-04" db="EMBL/GenBank/DDBJ databases">
        <title>Halococcoides cellulosivorans gen. nov., sp. nov., an extremely halophilic cellulose-utilizing haloarchaeon from hypersaline lakes.</title>
        <authorList>
            <person name="Sorokin D.Y."/>
            <person name="Toshchakov S.V."/>
            <person name="Samarov N.I."/>
            <person name="Korzhenkov A."/>
            <person name="Kublanov I.V."/>
        </authorList>
    </citation>
    <scope>NUCLEOTIDE SEQUENCE [LARGE SCALE GENOMIC DNA]</scope>
    <source>
        <strain evidence="6 7">HArcel1</strain>
    </source>
</reference>
<evidence type="ECO:0000256" key="1">
    <source>
        <dbReference type="ARBA" id="ARBA00005417"/>
    </source>
</evidence>
<feature type="domain" description="ABC transporter" evidence="5">
    <location>
        <begin position="4"/>
        <end position="234"/>
    </location>
</feature>
<dbReference type="GO" id="GO:0016887">
    <property type="term" value="F:ATP hydrolysis activity"/>
    <property type="evidence" value="ECO:0007669"/>
    <property type="project" value="InterPro"/>
</dbReference>
<evidence type="ECO:0000313" key="7">
    <source>
        <dbReference type="Proteomes" id="UP000244727"/>
    </source>
</evidence>
<evidence type="ECO:0000256" key="2">
    <source>
        <dbReference type="ARBA" id="ARBA00022448"/>
    </source>
</evidence>